<sequence length="180" mass="19987">MLRLSNWNKSFGNHQVLKDIHLEVATGDVLTIIGSSGSGKSTLLRTINFLEPADNGTIEMADQAYDIEAISQADLLKIRRQTAMVFQNYALFSKKTALENVMESLIMVQKRSKKEAKDLARYYLNQVGWGTGKTTTPLTCRAASNSGLALPGPWPSSLRSSCLMNPLQPWTPNWLPVSWT</sequence>
<proteinExistence type="predicted"/>
<dbReference type="GO" id="GO:0016887">
    <property type="term" value="F:ATP hydrolysis activity"/>
    <property type="evidence" value="ECO:0007669"/>
    <property type="project" value="InterPro"/>
</dbReference>
<dbReference type="SUPFAM" id="SSF52540">
    <property type="entry name" value="P-loop containing nucleoside triphosphate hydrolases"/>
    <property type="match status" value="1"/>
</dbReference>
<organism evidence="3 4">
    <name type="scientific">Alloiococcus otitis ATCC 51267</name>
    <dbReference type="NCBI Taxonomy" id="883081"/>
    <lineage>
        <taxon>Bacteria</taxon>
        <taxon>Bacillati</taxon>
        <taxon>Bacillota</taxon>
        <taxon>Bacilli</taxon>
        <taxon>Lactobacillales</taxon>
        <taxon>Carnobacteriaceae</taxon>
        <taxon>Alloiococcus</taxon>
    </lineage>
</organism>
<evidence type="ECO:0000259" key="2">
    <source>
        <dbReference type="Pfam" id="PF00005"/>
    </source>
</evidence>
<keyword evidence="3" id="KW-0067">ATP-binding</keyword>
<evidence type="ECO:0000256" key="1">
    <source>
        <dbReference type="ARBA" id="ARBA00022448"/>
    </source>
</evidence>
<dbReference type="InterPro" id="IPR050086">
    <property type="entry name" value="MetN_ABC_transporter-like"/>
</dbReference>
<dbReference type="InterPro" id="IPR003439">
    <property type="entry name" value="ABC_transporter-like_ATP-bd"/>
</dbReference>
<keyword evidence="1" id="KW-0813">Transport</keyword>
<dbReference type="PANTHER" id="PTHR43166">
    <property type="entry name" value="AMINO ACID IMPORT ATP-BINDING PROTEIN"/>
    <property type="match status" value="1"/>
</dbReference>
<dbReference type="InterPro" id="IPR027417">
    <property type="entry name" value="P-loop_NTPase"/>
</dbReference>
<keyword evidence="3" id="KW-0547">Nucleotide-binding</keyword>
<dbReference type="PATRIC" id="fig|883081.3.peg.994"/>
<gene>
    <name evidence="3" type="ORF">HMPREF9698_00992</name>
</gene>
<dbReference type="GO" id="GO:0005524">
    <property type="term" value="F:ATP binding"/>
    <property type="evidence" value="ECO:0007669"/>
    <property type="project" value="UniProtKB-KW"/>
</dbReference>
<dbReference type="AlphaFoldDB" id="K9EW86"/>
<comment type="caution">
    <text evidence="3">The sequence shown here is derived from an EMBL/GenBank/DDBJ whole genome shotgun (WGS) entry which is preliminary data.</text>
</comment>
<dbReference type="eggNOG" id="COG1126">
    <property type="taxonomic scope" value="Bacteria"/>
</dbReference>
<dbReference type="Gene3D" id="3.40.50.300">
    <property type="entry name" value="P-loop containing nucleotide triphosphate hydrolases"/>
    <property type="match status" value="1"/>
</dbReference>
<feature type="domain" description="ABC transporter" evidence="2">
    <location>
        <begin position="17"/>
        <end position="127"/>
    </location>
</feature>
<evidence type="ECO:0000313" key="4">
    <source>
        <dbReference type="Proteomes" id="UP000009875"/>
    </source>
</evidence>
<protein>
    <submittedName>
        <fullName evidence="3">Histidine transport ATP-binding protein HisP</fullName>
    </submittedName>
</protein>
<name>K9EW86_9LACT</name>
<dbReference type="EMBL" id="AGXA01000020">
    <property type="protein sequence ID" value="EKU93460.1"/>
    <property type="molecule type" value="Genomic_DNA"/>
</dbReference>
<dbReference type="Pfam" id="PF00005">
    <property type="entry name" value="ABC_tran"/>
    <property type="match status" value="1"/>
</dbReference>
<dbReference type="STRING" id="883081.HMPREF9698_00992"/>
<evidence type="ECO:0000313" key="3">
    <source>
        <dbReference type="EMBL" id="EKU93460.1"/>
    </source>
</evidence>
<dbReference type="PANTHER" id="PTHR43166:SF15">
    <property type="entry name" value="HISTIDINE TRANSPORT ATP-BINDING PROTEIN HISP"/>
    <property type="match status" value="1"/>
</dbReference>
<accession>K9EW86</accession>
<keyword evidence="4" id="KW-1185">Reference proteome</keyword>
<dbReference type="Proteomes" id="UP000009875">
    <property type="component" value="Unassembled WGS sequence"/>
</dbReference>
<dbReference type="HOGENOM" id="CLU_000604_1_15_9"/>
<reference evidence="3 4" key="1">
    <citation type="submission" date="2012-09" db="EMBL/GenBank/DDBJ databases">
        <title>The Genome Sequence of Alloiococcus otitis ATCC 51267.</title>
        <authorList>
            <consortium name="The Broad Institute Genome Sequencing Platform"/>
            <person name="Earl A."/>
            <person name="Ward D."/>
            <person name="Feldgarden M."/>
            <person name="Gevers D."/>
            <person name="Huys G."/>
            <person name="Walker B."/>
            <person name="Young S.K."/>
            <person name="Zeng Q."/>
            <person name="Gargeya S."/>
            <person name="Fitzgerald M."/>
            <person name="Haas B."/>
            <person name="Abouelleil A."/>
            <person name="Alvarado L."/>
            <person name="Arachchi H.M."/>
            <person name="Berlin A.M."/>
            <person name="Chapman S.B."/>
            <person name="Goldberg J."/>
            <person name="Griggs A."/>
            <person name="Gujja S."/>
            <person name="Hansen M."/>
            <person name="Howarth C."/>
            <person name="Imamovic A."/>
            <person name="Larimer J."/>
            <person name="McCowen C."/>
            <person name="Montmayeur A."/>
            <person name="Murphy C."/>
            <person name="Neiman D."/>
            <person name="Pearson M."/>
            <person name="Priest M."/>
            <person name="Roberts A."/>
            <person name="Saif S."/>
            <person name="Shea T."/>
            <person name="Sisk P."/>
            <person name="Sykes S."/>
            <person name="Wortman J."/>
            <person name="Nusbaum C."/>
            <person name="Birren B."/>
        </authorList>
    </citation>
    <scope>NUCLEOTIDE SEQUENCE [LARGE SCALE GENOMIC DNA]</scope>
    <source>
        <strain evidence="3 4">ATCC 51267</strain>
    </source>
</reference>